<dbReference type="AlphaFoldDB" id="U6LWF1"/>
<gene>
    <name evidence="1" type="ORF">EBH_0002860</name>
</gene>
<evidence type="ECO:0000313" key="1">
    <source>
        <dbReference type="EMBL" id="CDJ52130.1"/>
    </source>
</evidence>
<reference evidence="1" key="2">
    <citation type="submission" date="2013-10" db="EMBL/GenBank/DDBJ databases">
        <authorList>
            <person name="Aslett M."/>
        </authorList>
    </citation>
    <scope>NUCLEOTIDE SEQUENCE [LARGE SCALE GENOMIC DNA]</scope>
    <source>
        <strain evidence="1">Houghton</strain>
    </source>
</reference>
<proteinExistence type="predicted"/>
<protein>
    <submittedName>
        <fullName evidence="1">Uncharacterized protein</fullName>
    </submittedName>
</protein>
<name>U6LWF1_9EIME</name>
<accession>U6LWF1</accession>
<dbReference type="VEuPathDB" id="ToxoDB:EBH_0002860"/>
<keyword evidence="2" id="KW-1185">Reference proteome</keyword>
<dbReference type="EMBL" id="HG713077">
    <property type="protein sequence ID" value="CDJ52130.1"/>
    <property type="molecule type" value="Genomic_DNA"/>
</dbReference>
<reference evidence="1" key="1">
    <citation type="submission" date="2013-10" db="EMBL/GenBank/DDBJ databases">
        <title>Genomic analysis of the causative agents of coccidiosis in chickens.</title>
        <authorList>
            <person name="Reid A.J."/>
            <person name="Blake D."/>
            <person name="Billington K."/>
            <person name="Browne H."/>
            <person name="Dunn M."/>
            <person name="Hung S."/>
            <person name="Kawahara F."/>
            <person name="Miranda-Saavedra D."/>
            <person name="Mourier T."/>
            <person name="Nagra H."/>
            <person name="Otto T.D."/>
            <person name="Rawlings N."/>
            <person name="Sanchez A."/>
            <person name="Sanders M."/>
            <person name="Subramaniam C."/>
            <person name="Tay Y."/>
            <person name="Dear P."/>
            <person name="Doerig C."/>
            <person name="Gruber A."/>
            <person name="Parkinson J."/>
            <person name="Shirley M."/>
            <person name="Wan K.L."/>
            <person name="Berriman M."/>
            <person name="Tomley F."/>
            <person name="Pain A."/>
        </authorList>
    </citation>
    <scope>NUCLEOTIDE SEQUENCE [LARGE SCALE GENOMIC DNA]</scope>
    <source>
        <strain evidence="1">Houghton</strain>
    </source>
</reference>
<dbReference type="Proteomes" id="UP000030750">
    <property type="component" value="Unassembled WGS sequence"/>
</dbReference>
<organism evidence="1 2">
    <name type="scientific">Eimeria brunetti</name>
    <dbReference type="NCBI Taxonomy" id="51314"/>
    <lineage>
        <taxon>Eukaryota</taxon>
        <taxon>Sar</taxon>
        <taxon>Alveolata</taxon>
        <taxon>Apicomplexa</taxon>
        <taxon>Conoidasida</taxon>
        <taxon>Coccidia</taxon>
        <taxon>Eucoccidiorida</taxon>
        <taxon>Eimeriorina</taxon>
        <taxon>Eimeriidae</taxon>
        <taxon>Eimeria</taxon>
    </lineage>
</organism>
<sequence length="115" mass="13117">MSRLFRLHAQASPNSEVLGTVSHLSSSSAYQELDNPYRSVSHLQDSYTFPPAGWSILPYWRMPSLALGVPLPYIHSKQQAFLPSIRFLSDPDIICRTVPYDRAIHSIQHRLRRLG</sequence>
<evidence type="ECO:0000313" key="2">
    <source>
        <dbReference type="Proteomes" id="UP000030750"/>
    </source>
</evidence>